<dbReference type="AlphaFoldDB" id="A0A9D1PJ94"/>
<dbReference type="Pfam" id="PF00012">
    <property type="entry name" value="HSP70"/>
    <property type="match status" value="2"/>
</dbReference>
<sequence length="590" mass="66425">MPIIGIDLGTTNSLATVWKDGKCELIPNALGKFLTPSVVSIDDKGEILVGETAKERLISYPEYTATGFKRFMGKDTKIMIGKHTFTPIELSSFILRRLKEDAEIFLGEKVTEAVISVPAYFDDNGRNATKIAGELAGFKVERIINEPSAAALAYHKDYDMSFLVIDFGGGTLDVSVVDAFSNVIEIVAVSGDNHLGGDDFNNAIANYFCKQNNIKPDTLSKETIASLVRQAERCKVTLSKTEPVMMISEIDGKQCSALLTNQKLVEICAPLLRRMEKPIARALRDCKSTLGEVDEIVMVGGSCNMPLIRQYIEHILGKKPLFDIDSDKTVAIGTGIAAAIKERKSDIKDTLLTDICPFTLGVNVLNYEDPTNDLFSPIIERNTTLPTSRMRTYYTVHDNQSQMFIAIYQGESMYCKDNLKLGEIEIDIPQAPKGKECADIRFTYDINGILQVEITCRSTGKRDELIILNPKLSLSEKELKNKLSELEKFKLLPRDDEENKLILATASRLYEQSTGLIREQIHEHIDYFNLLLHEGNDAKIRRYRNDINEFFSQIDDELNSNDDEILQEFRDNYDDTEFYEDFPDDGDEEE</sequence>
<dbReference type="PROSITE" id="PS00329">
    <property type="entry name" value="HSP70_2"/>
    <property type="match status" value="1"/>
</dbReference>
<dbReference type="PROSITE" id="PS00297">
    <property type="entry name" value="HSP70_1"/>
    <property type="match status" value="1"/>
</dbReference>
<dbReference type="SUPFAM" id="SSF53067">
    <property type="entry name" value="Actin-like ATPase domain"/>
    <property type="match status" value="2"/>
</dbReference>
<comment type="caution">
    <text evidence="14">The sequence shown here is derived from an EMBL/GenBank/DDBJ whole genome shotgun (WGS) entry which is preliminary data.</text>
</comment>
<evidence type="ECO:0000256" key="5">
    <source>
        <dbReference type="ARBA" id="ARBA00022553"/>
    </source>
</evidence>
<evidence type="ECO:0000256" key="10">
    <source>
        <dbReference type="ARBA" id="ARBA00030019"/>
    </source>
</evidence>
<dbReference type="PRINTS" id="PR00301">
    <property type="entry name" value="HEATSHOCK70"/>
</dbReference>
<evidence type="ECO:0000256" key="7">
    <source>
        <dbReference type="ARBA" id="ARBA00022840"/>
    </source>
</evidence>
<comment type="function">
    <text evidence="1">Acts as a chaperone.</text>
</comment>
<evidence type="ECO:0000256" key="6">
    <source>
        <dbReference type="ARBA" id="ARBA00022741"/>
    </source>
</evidence>
<evidence type="ECO:0000256" key="12">
    <source>
        <dbReference type="ARBA" id="ARBA00033103"/>
    </source>
</evidence>
<dbReference type="Proteomes" id="UP000886808">
    <property type="component" value="Unassembled WGS sequence"/>
</dbReference>
<dbReference type="Gene3D" id="2.60.34.10">
    <property type="entry name" value="Substrate Binding Domain Of DNAk, Chain A, domain 1"/>
    <property type="match status" value="1"/>
</dbReference>
<protein>
    <recommendedName>
        <fullName evidence="3">Chaperone protein DnaK</fullName>
    </recommendedName>
    <alternativeName>
        <fullName evidence="4">Chaperone protein dnaK</fullName>
    </alternativeName>
    <alternativeName>
        <fullName evidence="12">HSP70</fullName>
    </alternativeName>
    <alternativeName>
        <fullName evidence="11">Heat shock 70 kDa protein</fullName>
    </alternativeName>
    <alternativeName>
        <fullName evidence="10">Heat shock protein 70</fullName>
    </alternativeName>
</protein>
<comment type="similarity">
    <text evidence="2 13">Belongs to the heat shock protein 70 family.</text>
</comment>
<keyword evidence="7 13" id="KW-0067">ATP-binding</keyword>
<dbReference type="GO" id="GO:0005524">
    <property type="term" value="F:ATP binding"/>
    <property type="evidence" value="ECO:0007669"/>
    <property type="project" value="UniProtKB-KW"/>
</dbReference>
<dbReference type="InterPro" id="IPR043129">
    <property type="entry name" value="ATPase_NBD"/>
</dbReference>
<keyword evidence="9" id="KW-0143">Chaperone</keyword>
<evidence type="ECO:0000256" key="4">
    <source>
        <dbReference type="ARBA" id="ARBA00017249"/>
    </source>
</evidence>
<dbReference type="GO" id="GO:0140662">
    <property type="term" value="F:ATP-dependent protein folding chaperone"/>
    <property type="evidence" value="ECO:0007669"/>
    <property type="project" value="InterPro"/>
</dbReference>
<evidence type="ECO:0000256" key="9">
    <source>
        <dbReference type="ARBA" id="ARBA00023186"/>
    </source>
</evidence>
<dbReference type="Gene3D" id="3.90.640.10">
    <property type="entry name" value="Actin, Chain A, domain 4"/>
    <property type="match status" value="1"/>
</dbReference>
<dbReference type="EMBL" id="DXIE01000035">
    <property type="protein sequence ID" value="HIV62483.1"/>
    <property type="molecule type" value="Genomic_DNA"/>
</dbReference>
<evidence type="ECO:0000256" key="3">
    <source>
        <dbReference type="ARBA" id="ARBA00014415"/>
    </source>
</evidence>
<evidence type="ECO:0000313" key="14">
    <source>
        <dbReference type="EMBL" id="HIV62483.1"/>
    </source>
</evidence>
<proteinExistence type="inferred from homology"/>
<evidence type="ECO:0000256" key="8">
    <source>
        <dbReference type="ARBA" id="ARBA00023016"/>
    </source>
</evidence>
<evidence type="ECO:0000256" key="2">
    <source>
        <dbReference type="ARBA" id="ARBA00007381"/>
    </source>
</evidence>
<name>A0A9D1PJ94_9FIRM</name>
<keyword evidence="8" id="KW-0346">Stress response</keyword>
<dbReference type="InterPro" id="IPR013126">
    <property type="entry name" value="Hsp_70_fam"/>
</dbReference>
<dbReference type="SUPFAM" id="SSF100920">
    <property type="entry name" value="Heat shock protein 70kD (HSP70), peptide-binding domain"/>
    <property type="match status" value="1"/>
</dbReference>
<dbReference type="InterPro" id="IPR018181">
    <property type="entry name" value="Heat_shock_70_CS"/>
</dbReference>
<evidence type="ECO:0000256" key="13">
    <source>
        <dbReference type="RuleBase" id="RU003322"/>
    </source>
</evidence>
<gene>
    <name evidence="14" type="ORF">H9746_06560</name>
</gene>
<evidence type="ECO:0000256" key="11">
    <source>
        <dbReference type="ARBA" id="ARBA00030945"/>
    </source>
</evidence>
<accession>A0A9D1PJ94</accession>
<dbReference type="Gene3D" id="3.30.420.40">
    <property type="match status" value="2"/>
</dbReference>
<reference evidence="14" key="2">
    <citation type="submission" date="2021-04" db="EMBL/GenBank/DDBJ databases">
        <authorList>
            <person name="Gilroy R."/>
        </authorList>
    </citation>
    <scope>NUCLEOTIDE SEQUENCE</scope>
    <source>
        <strain evidence="14">CHK193-4272</strain>
    </source>
</reference>
<keyword evidence="6 13" id="KW-0547">Nucleotide-binding</keyword>
<dbReference type="PANTHER" id="PTHR19375">
    <property type="entry name" value="HEAT SHOCK PROTEIN 70KDA"/>
    <property type="match status" value="1"/>
</dbReference>
<organism evidence="14 15">
    <name type="scientific">Candidatus Butyricicoccus avistercoris</name>
    <dbReference type="NCBI Taxonomy" id="2838518"/>
    <lineage>
        <taxon>Bacteria</taxon>
        <taxon>Bacillati</taxon>
        <taxon>Bacillota</taxon>
        <taxon>Clostridia</taxon>
        <taxon>Eubacteriales</taxon>
        <taxon>Butyricicoccaceae</taxon>
        <taxon>Butyricicoccus</taxon>
    </lineage>
</organism>
<dbReference type="FunFam" id="3.30.420.40:FF:000071">
    <property type="entry name" value="Molecular chaperone DnaK"/>
    <property type="match status" value="1"/>
</dbReference>
<evidence type="ECO:0000256" key="1">
    <source>
        <dbReference type="ARBA" id="ARBA00002290"/>
    </source>
</evidence>
<dbReference type="InterPro" id="IPR029047">
    <property type="entry name" value="HSP70_peptide-bd_sf"/>
</dbReference>
<reference evidence="14" key="1">
    <citation type="journal article" date="2021" name="PeerJ">
        <title>Extensive microbial diversity within the chicken gut microbiome revealed by metagenomics and culture.</title>
        <authorList>
            <person name="Gilroy R."/>
            <person name="Ravi A."/>
            <person name="Getino M."/>
            <person name="Pursley I."/>
            <person name="Horton D.L."/>
            <person name="Alikhan N.F."/>
            <person name="Baker D."/>
            <person name="Gharbi K."/>
            <person name="Hall N."/>
            <person name="Watson M."/>
            <person name="Adriaenssens E.M."/>
            <person name="Foster-Nyarko E."/>
            <person name="Jarju S."/>
            <person name="Secka A."/>
            <person name="Antonio M."/>
            <person name="Oren A."/>
            <person name="Chaudhuri R.R."/>
            <person name="La Ragione R."/>
            <person name="Hildebrand F."/>
            <person name="Pallen M.J."/>
        </authorList>
    </citation>
    <scope>NUCLEOTIDE SEQUENCE</scope>
    <source>
        <strain evidence="14">CHK193-4272</strain>
    </source>
</reference>
<evidence type="ECO:0000313" key="15">
    <source>
        <dbReference type="Proteomes" id="UP000886808"/>
    </source>
</evidence>
<keyword evidence="5" id="KW-0597">Phosphoprotein</keyword>